<organism evidence="1 2">
    <name type="scientific">Streptomyces caeni</name>
    <dbReference type="NCBI Taxonomy" id="2307231"/>
    <lineage>
        <taxon>Bacteria</taxon>
        <taxon>Bacillati</taxon>
        <taxon>Actinomycetota</taxon>
        <taxon>Actinomycetes</taxon>
        <taxon>Kitasatosporales</taxon>
        <taxon>Streptomycetaceae</taxon>
        <taxon>Streptomyces</taxon>
    </lineage>
</organism>
<accession>A0ABW4J3C5</accession>
<name>A0ABW4J3C5_9ACTN</name>
<dbReference type="InterPro" id="IPR017601">
    <property type="entry name" value="DGQHR-contain_dom"/>
</dbReference>
<evidence type="ECO:0000313" key="2">
    <source>
        <dbReference type="Proteomes" id="UP001597261"/>
    </source>
</evidence>
<dbReference type="CDD" id="cd16414">
    <property type="entry name" value="dndB_like"/>
    <property type="match status" value="1"/>
</dbReference>
<dbReference type="InterPro" id="IPR017642">
    <property type="entry name" value="DNA_S_mod_DndB"/>
</dbReference>
<evidence type="ECO:0000313" key="1">
    <source>
        <dbReference type="EMBL" id="MFD1663693.1"/>
    </source>
</evidence>
<gene>
    <name evidence="1" type="ORF">ACFSL4_37430</name>
</gene>
<dbReference type="Proteomes" id="UP001597261">
    <property type="component" value="Unassembled WGS sequence"/>
</dbReference>
<keyword evidence="2" id="KW-1185">Reference proteome</keyword>
<sequence length="441" mass="49821">MGSKTFIPAFEAKVGDWTYYTCLMKYGQVAREIQFAHDRGGNQDLGTMIQRGIGARTKEITEYLLTSEHRFLGSLIVAVWGGHPDYTPLIMSAEAESQEMLQGIDRNFGVLTFDGTHQYFALDGQHRLKAIKDAVKQDQSLVDEDISVIVVPHFDTEEGRRRTRRLFTNINRNVKPTKAQENLALDEDDGFAVLTRRMLDEHDFLKRDGVIRVFTKQGSDGDLRLADRQVPVNSPAWSTFGVLYNLAQDLGFGLPSGIYKQSQRATDEALDASYDIITSRLDDLLEACGDLRTRYETQVPKDLRAPKGLDGKGHAFMRPVVQVQVAKAVRYIMDHELLEWSEVMKRLKALDWRIASAPFSSVWLETPDAPRKGKMITGKEHAQLLHDLLLVHLAPSTKAQITRAVRMYKDYKKENYPLPMDNLLALLPAEAESPKLPSQSS</sequence>
<proteinExistence type="predicted"/>
<dbReference type="NCBIfam" id="TIGR03187">
    <property type="entry name" value="DGQHR"/>
    <property type="match status" value="1"/>
</dbReference>
<dbReference type="RefSeq" id="WP_381092585.1">
    <property type="nucleotide sequence ID" value="NZ_JBHUDX010000166.1"/>
</dbReference>
<reference evidence="2" key="1">
    <citation type="journal article" date="2019" name="Int. J. Syst. Evol. Microbiol.">
        <title>The Global Catalogue of Microorganisms (GCM) 10K type strain sequencing project: providing services to taxonomists for standard genome sequencing and annotation.</title>
        <authorList>
            <consortium name="The Broad Institute Genomics Platform"/>
            <consortium name="The Broad Institute Genome Sequencing Center for Infectious Disease"/>
            <person name="Wu L."/>
            <person name="Ma J."/>
        </authorList>
    </citation>
    <scope>NUCLEOTIDE SEQUENCE [LARGE SCALE GENOMIC DNA]</scope>
    <source>
        <strain evidence="2">CGMCC 1.12470</strain>
    </source>
</reference>
<dbReference type="EMBL" id="JBHUDX010000166">
    <property type="protein sequence ID" value="MFD1663693.1"/>
    <property type="molecule type" value="Genomic_DNA"/>
</dbReference>
<comment type="caution">
    <text evidence="1">The sequence shown here is derived from an EMBL/GenBank/DDBJ whole genome shotgun (WGS) entry which is preliminary data.</text>
</comment>
<protein>
    <submittedName>
        <fullName evidence="1">DNA sulfur modification protein DndB</fullName>
    </submittedName>
</protein>
<dbReference type="Pfam" id="PF14072">
    <property type="entry name" value="DndB"/>
    <property type="match status" value="1"/>
</dbReference>